<dbReference type="Gramene" id="ERN15651">
    <property type="protein sequence ID" value="ERN15651"/>
    <property type="gene ID" value="AMTR_s00048p00203160"/>
</dbReference>
<evidence type="ECO:0000313" key="2">
    <source>
        <dbReference type="Proteomes" id="UP000017836"/>
    </source>
</evidence>
<name>U5CR29_AMBTC</name>
<dbReference type="HOGENOM" id="CLU_2815811_0_0_1"/>
<proteinExistence type="predicted"/>
<dbReference type="Proteomes" id="UP000017836">
    <property type="component" value="Unassembled WGS sequence"/>
</dbReference>
<gene>
    <name evidence="1" type="ORF">AMTR_s00048p00203160</name>
</gene>
<keyword evidence="2" id="KW-1185">Reference proteome</keyword>
<sequence>MSSVYEVGIDGCNYGAKVVGGDELEHAIPRECEAGFHGALPFLWKFSPDCKVDGEVVDGDERPFCLQ</sequence>
<evidence type="ECO:0000313" key="1">
    <source>
        <dbReference type="EMBL" id="ERN15651.1"/>
    </source>
</evidence>
<dbReference type="AlphaFoldDB" id="U5CR29"/>
<organism evidence="1 2">
    <name type="scientific">Amborella trichopoda</name>
    <dbReference type="NCBI Taxonomy" id="13333"/>
    <lineage>
        <taxon>Eukaryota</taxon>
        <taxon>Viridiplantae</taxon>
        <taxon>Streptophyta</taxon>
        <taxon>Embryophyta</taxon>
        <taxon>Tracheophyta</taxon>
        <taxon>Spermatophyta</taxon>
        <taxon>Magnoliopsida</taxon>
        <taxon>Amborellales</taxon>
        <taxon>Amborellaceae</taxon>
        <taxon>Amborella</taxon>
    </lineage>
</organism>
<dbReference type="EMBL" id="KI392502">
    <property type="protein sequence ID" value="ERN15651.1"/>
    <property type="molecule type" value="Genomic_DNA"/>
</dbReference>
<reference evidence="2" key="1">
    <citation type="journal article" date="2013" name="Science">
        <title>The Amborella genome and the evolution of flowering plants.</title>
        <authorList>
            <consortium name="Amborella Genome Project"/>
        </authorList>
    </citation>
    <scope>NUCLEOTIDE SEQUENCE [LARGE SCALE GENOMIC DNA]</scope>
</reference>
<protein>
    <submittedName>
        <fullName evidence="1">Uncharacterized protein</fullName>
    </submittedName>
</protein>
<accession>U5CR29</accession>